<feature type="compositionally biased region" description="Pro residues" evidence="1">
    <location>
        <begin position="34"/>
        <end position="45"/>
    </location>
</feature>
<feature type="compositionally biased region" description="Acidic residues" evidence="1">
    <location>
        <begin position="677"/>
        <end position="690"/>
    </location>
</feature>
<evidence type="ECO:0000256" key="1">
    <source>
        <dbReference type="SAM" id="MobiDB-lite"/>
    </source>
</evidence>
<feature type="compositionally biased region" description="Acidic residues" evidence="1">
    <location>
        <begin position="58"/>
        <end position="67"/>
    </location>
</feature>
<dbReference type="EMBL" id="JARJLG010000058">
    <property type="protein sequence ID" value="KAJ7757337.1"/>
    <property type="molecule type" value="Genomic_DNA"/>
</dbReference>
<comment type="caution">
    <text evidence="2">The sequence shown here is derived from an EMBL/GenBank/DDBJ whole genome shotgun (WGS) entry which is preliminary data.</text>
</comment>
<reference evidence="2" key="1">
    <citation type="submission" date="2023-03" db="EMBL/GenBank/DDBJ databases">
        <title>Massive genome expansion in bonnet fungi (Mycena s.s.) driven by repeated elements and novel gene families across ecological guilds.</title>
        <authorList>
            <consortium name="Lawrence Berkeley National Laboratory"/>
            <person name="Harder C.B."/>
            <person name="Miyauchi S."/>
            <person name="Viragh M."/>
            <person name="Kuo A."/>
            <person name="Thoen E."/>
            <person name="Andreopoulos B."/>
            <person name="Lu D."/>
            <person name="Skrede I."/>
            <person name="Drula E."/>
            <person name="Henrissat B."/>
            <person name="Morin E."/>
            <person name="Kohler A."/>
            <person name="Barry K."/>
            <person name="LaButti K."/>
            <person name="Morin E."/>
            <person name="Salamov A."/>
            <person name="Lipzen A."/>
            <person name="Mereny Z."/>
            <person name="Hegedus B."/>
            <person name="Baldrian P."/>
            <person name="Stursova M."/>
            <person name="Weitz H."/>
            <person name="Taylor A."/>
            <person name="Grigoriev I.V."/>
            <person name="Nagy L.G."/>
            <person name="Martin F."/>
            <person name="Kauserud H."/>
        </authorList>
    </citation>
    <scope>NUCLEOTIDE SEQUENCE</scope>
    <source>
        <strain evidence="2">CBHHK188m</strain>
    </source>
</reference>
<protein>
    <submittedName>
        <fullName evidence="2">Uncharacterized protein</fullName>
    </submittedName>
</protein>
<feature type="compositionally biased region" description="Acidic residues" evidence="1">
    <location>
        <begin position="12"/>
        <end position="22"/>
    </location>
</feature>
<evidence type="ECO:0000313" key="2">
    <source>
        <dbReference type="EMBL" id="KAJ7757337.1"/>
    </source>
</evidence>
<evidence type="ECO:0000313" key="3">
    <source>
        <dbReference type="Proteomes" id="UP001215280"/>
    </source>
</evidence>
<dbReference type="AlphaFoldDB" id="A0AAD7J8B4"/>
<sequence length="946" mass="108215">MDPGDHGGELGEPSEDEDEPEINADPPHFDDSPPASPLPADPAPGPNSRKRPRATVEGVEDEDERFVQDFPEEFDAGKVFGECKTFFETFRDEQKAAGNPPWSPFKDEDEWELAQWLMTSGLSQKKTDKYLRLKAVRQGINPSFKDNRTFLKFVDSLPAGQQWYCHPFQLEGDELDAEGQPKREIVEMWYRDPLEVVRELLGNPSYTKQGYKPMRVYKSFKVEVLLNQEYTEMWTAVWWWQIQELLPPGATLVPIIIATDKTQLTRFSGDKQAWPVYLTIGNIRKETRRSPSSRATILIGYIPVTKLEIFSKAKRSAVAHQLFHDSMRVMLEPLRATGKDGVKMDCADGFVRNVFPILAAYIADYPEQCLVACCRENSCPRCLVKPKERGETVNSTLRDPDETLRVLIDQSRGNFPVKFVDQNLRPINPFWADFPHCDIFSCMTPDLLHELHNGVFWDHIVKWVTQATTGGEEEIDSRFRAMTLHPTLRHFTKGISLTSQWTGNEHKNMEKVFLGILPKVTDPAVQRAVAGVIDFIHYAHFETHCDKSLTELHAAWAAFHEDKSIFVDLEIRKHFDINKLHKLKHYVDSIRSRGTADGFNTENTERLHIDLAKAGYNASNRVNYTRQMTVWLARQEAVHRFGTYLQWAVPGYIADPSGDGDEEGEDDEKIATPPPPDPDDSDDDEWDLEDAPTYSVAKTPPFPRITAAAIVSEFHATDFLLKLDDFLELHSITPSIQPDNNSTFPVYKRLTVPLPKISEVTSHNLKDTIRAVRGEPMRITPKGVKPAKQDQFDTILVRKNPPETGQRPTDGISVARVRVIFHLPADVGTYPEPLAYVDWYKPLNPPVKNIKMHEVSLSSRNHRQHSSIIPVSKILRSCHLIPVFGKSVDPTWTADRILDQCKSFYLNPYLRHHDFYLFRYLVDLYESRKVEEARRARIRHLGRAGM</sequence>
<organism evidence="2 3">
    <name type="scientific">Mycena maculata</name>
    <dbReference type="NCBI Taxonomy" id="230809"/>
    <lineage>
        <taxon>Eukaryota</taxon>
        <taxon>Fungi</taxon>
        <taxon>Dikarya</taxon>
        <taxon>Basidiomycota</taxon>
        <taxon>Agaricomycotina</taxon>
        <taxon>Agaricomycetes</taxon>
        <taxon>Agaricomycetidae</taxon>
        <taxon>Agaricales</taxon>
        <taxon>Marasmiineae</taxon>
        <taxon>Mycenaceae</taxon>
        <taxon>Mycena</taxon>
    </lineage>
</organism>
<accession>A0AAD7J8B4</accession>
<feature type="region of interest" description="Disordered" evidence="1">
    <location>
        <begin position="655"/>
        <end position="697"/>
    </location>
</feature>
<proteinExistence type="predicted"/>
<gene>
    <name evidence="2" type="ORF">DFH07DRAFT_742152</name>
</gene>
<dbReference type="InterPro" id="IPR041078">
    <property type="entry name" value="Plavaka"/>
</dbReference>
<keyword evidence="3" id="KW-1185">Reference proteome</keyword>
<dbReference type="Pfam" id="PF18759">
    <property type="entry name" value="Plavaka"/>
    <property type="match status" value="1"/>
</dbReference>
<dbReference type="Proteomes" id="UP001215280">
    <property type="component" value="Unassembled WGS sequence"/>
</dbReference>
<feature type="compositionally biased region" description="Acidic residues" evidence="1">
    <location>
        <begin position="658"/>
        <end position="668"/>
    </location>
</feature>
<feature type="region of interest" description="Disordered" evidence="1">
    <location>
        <begin position="1"/>
        <end position="67"/>
    </location>
</feature>
<name>A0AAD7J8B4_9AGAR</name>